<feature type="domain" description="EAL" evidence="1">
    <location>
        <begin position="1"/>
        <end position="240"/>
    </location>
</feature>
<dbReference type="InterPro" id="IPR001633">
    <property type="entry name" value="EAL_dom"/>
</dbReference>
<dbReference type="CDD" id="cd01948">
    <property type="entry name" value="EAL"/>
    <property type="match status" value="1"/>
</dbReference>
<dbReference type="PANTHER" id="PTHR33121:SF82">
    <property type="entry name" value="SIGNAL TRANSDUCTION PROTEIN CONTAINING A EAL DOMAIN"/>
    <property type="match status" value="1"/>
</dbReference>
<dbReference type="Pfam" id="PF00563">
    <property type="entry name" value="EAL"/>
    <property type="match status" value="1"/>
</dbReference>
<dbReference type="InterPro" id="IPR018842">
    <property type="entry name" value="YkuI_C"/>
</dbReference>
<evidence type="ECO:0000313" key="2">
    <source>
        <dbReference type="EMBL" id="MBV0933685.1"/>
    </source>
</evidence>
<sequence>MQASVFPWFQPIIEVATGRVAGYEALARQYDEEGRVVSAGARFQDPAVKAEERLGLDRQVRDLALEAFANGPEGTFLTLNLSPEWFARHSADDPLPTLGMIDRCGVDPQCVVIEITEHGGDQARIRQLADRYRSHLMRIALDDFGTGFQQLDRLLSFTPDLLKVDMRMFQNSAIGHQESALLHTIGDMAARLGSTLIFEGVETVDEFFLALQCNASYVQGFLFAPAVEEFVSVDCYQAQVQVLLQQYLALMVEQSARRQWQLEGLQGQLLALRELLLASEDCLLALQRYIPDPVVLRCFVCNRDGIQISPNYAYRDAQWQQDSAVLGHNWSWRPWFYQLVASSDYERRMLRSAPYVDISGGQRCFTLTLALDEQRVLLVDVLDQLATEEAVSPQTSFHSDLMPDLSCSVS</sequence>
<dbReference type="Pfam" id="PF10388">
    <property type="entry name" value="YkuI_C"/>
    <property type="match status" value="1"/>
</dbReference>
<reference evidence="2 3" key="1">
    <citation type="submission" date="2021-06" db="EMBL/GenBank/DDBJ databases">
        <title>Bacterium isolated from marine sediment.</title>
        <authorList>
            <person name="Zhu K.-L."/>
            <person name="Du Z.-J."/>
            <person name="Liang Q.-Y."/>
        </authorList>
    </citation>
    <scope>NUCLEOTIDE SEQUENCE [LARGE SCALE GENOMIC DNA]</scope>
    <source>
        <strain evidence="2 3">A346</strain>
    </source>
</reference>
<dbReference type="EMBL" id="JAHQZT010000011">
    <property type="protein sequence ID" value="MBV0933685.1"/>
    <property type="molecule type" value="Genomic_DNA"/>
</dbReference>
<dbReference type="SMART" id="SM00052">
    <property type="entry name" value="EAL"/>
    <property type="match status" value="1"/>
</dbReference>
<evidence type="ECO:0000259" key="1">
    <source>
        <dbReference type="PROSITE" id="PS50883"/>
    </source>
</evidence>
<comment type="caution">
    <text evidence="2">The sequence shown here is derived from an EMBL/GenBank/DDBJ whole genome shotgun (WGS) entry which is preliminary data.</text>
</comment>
<gene>
    <name evidence="2" type="ORF">KTN04_10080</name>
</gene>
<protein>
    <submittedName>
        <fullName evidence="2">EAL domain-containing protein</fullName>
    </submittedName>
</protein>
<organism evidence="2 3">
    <name type="scientific">Marinobacterium weihaiense</name>
    <dbReference type="NCBI Taxonomy" id="2851016"/>
    <lineage>
        <taxon>Bacteria</taxon>
        <taxon>Pseudomonadati</taxon>
        <taxon>Pseudomonadota</taxon>
        <taxon>Gammaproteobacteria</taxon>
        <taxon>Oceanospirillales</taxon>
        <taxon>Oceanospirillaceae</taxon>
        <taxon>Marinobacterium</taxon>
    </lineage>
</organism>
<dbReference type="RefSeq" id="WP_217335107.1">
    <property type="nucleotide sequence ID" value="NZ_JAHQZT010000011.1"/>
</dbReference>
<proteinExistence type="predicted"/>
<dbReference type="PROSITE" id="PS50883">
    <property type="entry name" value="EAL"/>
    <property type="match status" value="1"/>
</dbReference>
<dbReference type="InterPro" id="IPR050706">
    <property type="entry name" value="Cyclic-di-GMP_PDE-like"/>
</dbReference>
<name>A0ABS6MBR0_9GAMM</name>
<evidence type="ECO:0000313" key="3">
    <source>
        <dbReference type="Proteomes" id="UP000755551"/>
    </source>
</evidence>
<keyword evidence="3" id="KW-1185">Reference proteome</keyword>
<dbReference type="PANTHER" id="PTHR33121">
    <property type="entry name" value="CYCLIC DI-GMP PHOSPHODIESTERASE PDEF"/>
    <property type="match status" value="1"/>
</dbReference>
<dbReference type="Proteomes" id="UP000755551">
    <property type="component" value="Unassembled WGS sequence"/>
</dbReference>
<accession>A0ABS6MBR0</accession>